<evidence type="ECO:0000256" key="4">
    <source>
        <dbReference type="ARBA" id="ARBA00023065"/>
    </source>
</evidence>
<dbReference type="GO" id="GO:0000329">
    <property type="term" value="C:fungal-type vacuole membrane"/>
    <property type="evidence" value="ECO:0007669"/>
    <property type="project" value="TreeGrafter"/>
</dbReference>
<organism evidence="7 8">
    <name type="scientific">Mixia osmundae (strain CBS 9802 / IAM 14324 / JCM 22182 / KY 12970)</name>
    <dbReference type="NCBI Taxonomy" id="764103"/>
    <lineage>
        <taxon>Eukaryota</taxon>
        <taxon>Fungi</taxon>
        <taxon>Dikarya</taxon>
        <taxon>Basidiomycota</taxon>
        <taxon>Pucciniomycotina</taxon>
        <taxon>Mixiomycetes</taxon>
        <taxon>Mixiales</taxon>
        <taxon>Mixiaceae</taxon>
        <taxon>Mixia</taxon>
    </lineage>
</organism>
<dbReference type="EMBL" id="BABT02000026">
    <property type="protein sequence ID" value="GAA94004.1"/>
    <property type="molecule type" value="Genomic_DNA"/>
</dbReference>
<accession>G7DTU4</accession>
<dbReference type="InterPro" id="IPR016024">
    <property type="entry name" value="ARM-type_fold"/>
</dbReference>
<dbReference type="RefSeq" id="XP_014570283.1">
    <property type="nucleotide sequence ID" value="XM_014714797.1"/>
</dbReference>
<keyword evidence="8" id="KW-1185">Reference proteome</keyword>
<dbReference type="OMA" id="HSGHLRW"/>
<dbReference type="PIRSF" id="PIRSF032184">
    <property type="entry name" value="ATPase_V1_H"/>
    <property type="match status" value="1"/>
</dbReference>
<gene>
    <name evidence="7" type="primary">Mo00651</name>
    <name evidence="7" type="ORF">E5Q_00651</name>
</gene>
<dbReference type="SUPFAM" id="SSF48371">
    <property type="entry name" value="ARM repeat"/>
    <property type="match status" value="1"/>
</dbReference>
<comment type="function">
    <text evidence="5">Subunit of the V1 complex of vacuolar(H+)-ATPase (V-ATPase), a multisubunit enzyme composed of a peripheral complex (V1) that hydrolyzes ATP and a membrane integral complex (V0) that translocates protons. V-ATPase is responsible for acidifying and maintaining the pH of intracellular compartments.</text>
</comment>
<dbReference type="PANTHER" id="PTHR10698:SF0">
    <property type="entry name" value="V-TYPE PROTON ATPASE SUBUNIT H"/>
    <property type="match status" value="1"/>
</dbReference>
<dbReference type="GO" id="GO:0000221">
    <property type="term" value="C:vacuolar proton-transporting V-type ATPase, V1 domain"/>
    <property type="evidence" value="ECO:0007669"/>
    <property type="project" value="UniProtKB-UniRule"/>
</dbReference>
<dbReference type="OrthoDB" id="10263554at2759"/>
<dbReference type="FunCoup" id="G7DTU4">
    <property type="interactions" value="406"/>
</dbReference>
<dbReference type="GO" id="GO:0046961">
    <property type="term" value="F:proton-transporting ATPase activity, rotational mechanism"/>
    <property type="evidence" value="ECO:0007669"/>
    <property type="project" value="UniProtKB-UniRule"/>
</dbReference>
<dbReference type="InParanoid" id="G7DTU4"/>
<evidence type="ECO:0000256" key="2">
    <source>
        <dbReference type="ARBA" id="ARBA00022448"/>
    </source>
</evidence>
<evidence type="ECO:0000256" key="3">
    <source>
        <dbReference type="ARBA" id="ARBA00022781"/>
    </source>
</evidence>
<proteinExistence type="inferred from homology"/>
<dbReference type="Gene3D" id="1.25.40.150">
    <property type="entry name" value="V-type ATPase, subunit H, C-terminal domain"/>
    <property type="match status" value="1"/>
</dbReference>
<comment type="subunit">
    <text evidence="5">V-ATPase is a heteromultimeric enzyme made up of two complexes: the ATP-hydrolytic V1 complex and the proton translocation V0 complex.</text>
</comment>
<feature type="domain" description="ATPase V1 complex subunit H C-terminal" evidence="6">
    <location>
        <begin position="341"/>
        <end position="455"/>
    </location>
</feature>
<dbReference type="HOGENOM" id="CLU_025709_4_0_1"/>
<sequence length="457" mass="50490">MAAIVSPKLDLLTERIKAKGIPWEAYARAGFVSNEDVSLISKVSGTRGKAEVTLSEDTESYAGLFVRLLRDQTRADTLGYVLACITDMLTDHEERTPVLLRQDPTPALAKHLDSQDEYVRLKSAALLSTLAAGNEDVTNADSTRLIVALSDTLRSASSDRTTLDAEVQSICLQCAGAIFRNPHIRQLALTREISQSNGDGAGTDTVADGKLIADLVALLRYGLADKTGTLPPQIQYQLGLAFWLLSYERRFCENAHAHYGLVTLLADILKNASKEKVARVVLATFRNLATKAPEETLSAMLLAKVLPHLQQLTQSKQWSDEEIKEDNEWLIEQLKEAAKSMTTYDEYVTELNSGELTWSPPHESVEFWQENAKKLADKSAANLKTLLDLLEASEPEVRAIACNDIGQFVKYFDGGKKLVTDHGGKSKIFELLNSPDPSVKYRALITVQRLISEPWTT</sequence>
<dbReference type="Proteomes" id="UP000009131">
    <property type="component" value="Unassembled WGS sequence"/>
</dbReference>
<dbReference type="Gene3D" id="1.25.10.10">
    <property type="entry name" value="Leucine-rich Repeat Variant"/>
    <property type="match status" value="1"/>
</dbReference>
<keyword evidence="2 5" id="KW-0813">Transport</keyword>
<dbReference type="InterPro" id="IPR011987">
    <property type="entry name" value="ATPase_V1-cplx_hsu_C"/>
</dbReference>
<name>G7DTU4_MIXOS</name>
<dbReference type="Pfam" id="PF11698">
    <property type="entry name" value="V-ATPase_H_C"/>
    <property type="match status" value="1"/>
</dbReference>
<dbReference type="InterPro" id="IPR011989">
    <property type="entry name" value="ARM-like"/>
</dbReference>
<dbReference type="STRING" id="764103.G7DTU4"/>
<reference evidence="7 8" key="1">
    <citation type="journal article" date="2011" name="J. Gen. Appl. Microbiol.">
        <title>Draft genome sequencing of the enigmatic basidiomycete Mixia osmundae.</title>
        <authorList>
            <person name="Nishida H."/>
            <person name="Nagatsuka Y."/>
            <person name="Sugiyama J."/>
        </authorList>
    </citation>
    <scope>NUCLEOTIDE SEQUENCE [LARGE SCALE GENOMIC DNA]</scope>
    <source>
        <strain evidence="8">CBS 9802 / IAM 14324 / JCM 22182 / KY 12970</strain>
    </source>
</reference>
<comment type="similarity">
    <text evidence="1 5">Belongs to the V-ATPase H subunit family.</text>
</comment>
<dbReference type="Pfam" id="PF03224">
    <property type="entry name" value="V-ATPase_H_N"/>
    <property type="match status" value="1"/>
</dbReference>
<dbReference type="InterPro" id="IPR004908">
    <property type="entry name" value="ATPase_V1-cplx_hsu"/>
</dbReference>
<evidence type="ECO:0000259" key="6">
    <source>
        <dbReference type="Pfam" id="PF11698"/>
    </source>
</evidence>
<keyword evidence="4 5" id="KW-0406">Ion transport</keyword>
<evidence type="ECO:0000313" key="7">
    <source>
        <dbReference type="EMBL" id="GAA94004.1"/>
    </source>
</evidence>
<evidence type="ECO:0000256" key="5">
    <source>
        <dbReference type="PIRNR" id="PIRNR032184"/>
    </source>
</evidence>
<dbReference type="eggNOG" id="KOG2759">
    <property type="taxonomic scope" value="Eukaryota"/>
</dbReference>
<protein>
    <recommendedName>
        <fullName evidence="5">V-type proton ATPase subunit H</fullName>
    </recommendedName>
</protein>
<dbReference type="AlphaFoldDB" id="G7DTU4"/>
<dbReference type="InterPro" id="IPR038497">
    <property type="entry name" value="ATPase_V1-cplx_hsu_C_sf"/>
</dbReference>
<keyword evidence="3 5" id="KW-0375">Hydrogen ion transport</keyword>
<evidence type="ECO:0000313" key="8">
    <source>
        <dbReference type="Proteomes" id="UP000009131"/>
    </source>
</evidence>
<evidence type="ECO:0000256" key="1">
    <source>
        <dbReference type="ARBA" id="ARBA00008613"/>
    </source>
</evidence>
<comment type="caution">
    <text evidence="7">The sequence shown here is derived from an EMBL/GenBank/DDBJ whole genome shotgun (WGS) entry which is preliminary data.</text>
</comment>
<dbReference type="PANTHER" id="PTHR10698">
    <property type="entry name" value="V-TYPE PROTON ATPASE SUBUNIT H"/>
    <property type="match status" value="1"/>
</dbReference>
<reference evidence="7 8" key="2">
    <citation type="journal article" date="2012" name="Open Biol.">
        <title>Characteristics of nucleosomes and linker DNA regions on the genome of the basidiomycete Mixia osmundae revealed by mono- and dinucleosome mapping.</title>
        <authorList>
            <person name="Nishida H."/>
            <person name="Kondo S."/>
            <person name="Matsumoto T."/>
            <person name="Suzuki Y."/>
            <person name="Yoshikawa H."/>
            <person name="Taylor T.D."/>
            <person name="Sugiyama J."/>
        </authorList>
    </citation>
    <scope>NUCLEOTIDE SEQUENCE [LARGE SCALE GENOMIC DNA]</scope>
    <source>
        <strain evidence="8">CBS 9802 / IAM 14324 / JCM 22182 / KY 12970</strain>
    </source>
</reference>